<protein>
    <submittedName>
        <fullName evidence="1">Uncharacterized protein</fullName>
    </submittedName>
</protein>
<name>A0ACB7S6L0_HYAAI</name>
<evidence type="ECO:0000313" key="1">
    <source>
        <dbReference type="EMBL" id="KAH6928822.1"/>
    </source>
</evidence>
<gene>
    <name evidence="1" type="ORF">HPB50_020119</name>
</gene>
<organism evidence="1 2">
    <name type="scientific">Hyalomma asiaticum</name>
    <name type="common">Tick</name>
    <dbReference type="NCBI Taxonomy" id="266040"/>
    <lineage>
        <taxon>Eukaryota</taxon>
        <taxon>Metazoa</taxon>
        <taxon>Ecdysozoa</taxon>
        <taxon>Arthropoda</taxon>
        <taxon>Chelicerata</taxon>
        <taxon>Arachnida</taxon>
        <taxon>Acari</taxon>
        <taxon>Parasitiformes</taxon>
        <taxon>Ixodida</taxon>
        <taxon>Ixodoidea</taxon>
        <taxon>Ixodidae</taxon>
        <taxon>Hyalomminae</taxon>
        <taxon>Hyalomma</taxon>
    </lineage>
</organism>
<sequence>MASSRTPVARSLDVSRSDTSLRQRTKLTKAQARLSQDDDRKKRLLELRKAESSRPLATVGTRSTRPPTPGSGSSESSTDRSALLCSITSFNRDALRRTTTKDYSKPKL</sequence>
<dbReference type="EMBL" id="CM023486">
    <property type="protein sequence ID" value="KAH6928822.1"/>
    <property type="molecule type" value="Genomic_DNA"/>
</dbReference>
<keyword evidence="2" id="KW-1185">Reference proteome</keyword>
<dbReference type="Proteomes" id="UP000821845">
    <property type="component" value="Chromosome 6"/>
</dbReference>
<comment type="caution">
    <text evidence="1">The sequence shown here is derived from an EMBL/GenBank/DDBJ whole genome shotgun (WGS) entry which is preliminary data.</text>
</comment>
<evidence type="ECO:0000313" key="2">
    <source>
        <dbReference type="Proteomes" id="UP000821845"/>
    </source>
</evidence>
<accession>A0ACB7S6L0</accession>
<reference evidence="1" key="1">
    <citation type="submission" date="2020-05" db="EMBL/GenBank/DDBJ databases">
        <title>Large-scale comparative analyses of tick genomes elucidate their genetic diversity and vector capacities.</title>
        <authorList>
            <person name="Jia N."/>
            <person name="Wang J."/>
            <person name="Shi W."/>
            <person name="Du L."/>
            <person name="Sun Y."/>
            <person name="Zhan W."/>
            <person name="Jiang J."/>
            <person name="Wang Q."/>
            <person name="Zhang B."/>
            <person name="Ji P."/>
            <person name="Sakyi L.B."/>
            <person name="Cui X."/>
            <person name="Yuan T."/>
            <person name="Jiang B."/>
            <person name="Yang W."/>
            <person name="Lam T.T.-Y."/>
            <person name="Chang Q."/>
            <person name="Ding S."/>
            <person name="Wang X."/>
            <person name="Zhu J."/>
            <person name="Ruan X."/>
            <person name="Zhao L."/>
            <person name="Wei J."/>
            <person name="Que T."/>
            <person name="Du C."/>
            <person name="Cheng J."/>
            <person name="Dai P."/>
            <person name="Han X."/>
            <person name="Huang E."/>
            <person name="Gao Y."/>
            <person name="Liu J."/>
            <person name="Shao H."/>
            <person name="Ye R."/>
            <person name="Li L."/>
            <person name="Wei W."/>
            <person name="Wang X."/>
            <person name="Wang C."/>
            <person name="Yang T."/>
            <person name="Huo Q."/>
            <person name="Li W."/>
            <person name="Guo W."/>
            <person name="Chen H."/>
            <person name="Zhou L."/>
            <person name="Ni X."/>
            <person name="Tian J."/>
            <person name="Zhou Y."/>
            <person name="Sheng Y."/>
            <person name="Liu T."/>
            <person name="Pan Y."/>
            <person name="Xia L."/>
            <person name="Li J."/>
            <person name="Zhao F."/>
            <person name="Cao W."/>
        </authorList>
    </citation>
    <scope>NUCLEOTIDE SEQUENCE</scope>
    <source>
        <strain evidence="1">Hyas-2018</strain>
    </source>
</reference>
<proteinExistence type="predicted"/>